<dbReference type="Proteomes" id="UP000326170">
    <property type="component" value="Plasmid unnamed2"/>
</dbReference>
<organism evidence="2 3">
    <name type="scientific">Natronorubrum aibiense</name>
    <dbReference type="NCBI Taxonomy" id="348826"/>
    <lineage>
        <taxon>Archaea</taxon>
        <taxon>Methanobacteriati</taxon>
        <taxon>Methanobacteriota</taxon>
        <taxon>Stenosarchaea group</taxon>
        <taxon>Halobacteria</taxon>
        <taxon>Halobacteriales</taxon>
        <taxon>Natrialbaceae</taxon>
        <taxon>Natronorubrum</taxon>
    </lineage>
</organism>
<dbReference type="OrthoDB" id="202478at2157"/>
<dbReference type="SUPFAM" id="SSF52402">
    <property type="entry name" value="Adenine nucleotide alpha hydrolases-like"/>
    <property type="match status" value="1"/>
</dbReference>
<keyword evidence="3" id="KW-1185">Reference proteome</keyword>
<sequence length="149" mass="15930">MSRSHNASDGDLLGHVLVPVANEDDAIETAMALEPYNPSHVTALHVVEKGEGVPDKTPVVQSEELAAESYAAVRRVFPDANEHTAYARDVVGAILEAADEVDASAIAYRSRGGNRLLQFLSGDRSLKLVTKADRPVIALPRVESDADAE</sequence>
<proteinExistence type="predicted"/>
<accession>A0A5P9P8Z1</accession>
<dbReference type="AlphaFoldDB" id="A0A5P9P8Z1"/>
<reference evidence="2 3" key="1">
    <citation type="journal article" date="2007" name="Int. J. Syst. Evol. Microbiol.">
        <title>Natronorubrum sulfidifaciens sp. nov., an extremely haloalkaliphilic archaeon isolated from Aiding salt lake in Xin-Jiang, China.</title>
        <authorList>
            <person name="Cui H.L."/>
            <person name="Tohty D."/>
            <person name="Liu H.C."/>
            <person name="Liu S.J."/>
            <person name="Oren A."/>
            <person name="Zhou P.J."/>
        </authorList>
    </citation>
    <scope>NUCLEOTIDE SEQUENCE [LARGE SCALE GENOMIC DNA]</scope>
    <source>
        <strain evidence="2 3">7-3</strain>
        <plasmid evidence="2">unnamed2</plasmid>
    </source>
</reference>
<dbReference type="Pfam" id="PF00582">
    <property type="entry name" value="Usp"/>
    <property type="match status" value="1"/>
</dbReference>
<feature type="domain" description="UspA" evidence="1">
    <location>
        <begin position="15"/>
        <end position="139"/>
    </location>
</feature>
<dbReference type="EMBL" id="CP045490">
    <property type="protein sequence ID" value="QFU84605.1"/>
    <property type="molecule type" value="Genomic_DNA"/>
</dbReference>
<keyword evidence="2" id="KW-0614">Plasmid</keyword>
<name>A0A5P9P8Z1_9EURY</name>
<evidence type="ECO:0000259" key="1">
    <source>
        <dbReference type="Pfam" id="PF00582"/>
    </source>
</evidence>
<dbReference type="GeneID" id="42303124"/>
<protein>
    <submittedName>
        <fullName evidence="2">Universal stress protein</fullName>
    </submittedName>
</protein>
<gene>
    <name evidence="2" type="ORF">GCU68_18880</name>
</gene>
<dbReference type="Gene3D" id="3.40.50.620">
    <property type="entry name" value="HUPs"/>
    <property type="match status" value="1"/>
</dbReference>
<evidence type="ECO:0000313" key="2">
    <source>
        <dbReference type="EMBL" id="QFU84605.1"/>
    </source>
</evidence>
<evidence type="ECO:0000313" key="3">
    <source>
        <dbReference type="Proteomes" id="UP000326170"/>
    </source>
</evidence>
<dbReference type="RefSeq" id="WP_152944165.1">
    <property type="nucleotide sequence ID" value="NZ_CP045490.1"/>
</dbReference>
<dbReference type="InterPro" id="IPR014729">
    <property type="entry name" value="Rossmann-like_a/b/a_fold"/>
</dbReference>
<dbReference type="KEGG" id="nas:GCU68_18880"/>
<geneLocation type="plasmid" evidence="2 3">
    <name>unnamed2</name>
</geneLocation>
<dbReference type="InterPro" id="IPR006016">
    <property type="entry name" value="UspA"/>
</dbReference>